<dbReference type="Gene3D" id="3.65.10.10">
    <property type="entry name" value="Enolpyruvate transferase domain"/>
    <property type="match status" value="2"/>
</dbReference>
<evidence type="ECO:0000256" key="2">
    <source>
        <dbReference type="ARBA" id="ARBA00009948"/>
    </source>
</evidence>
<protein>
    <recommendedName>
        <fullName evidence="3 8">3-phosphoshikimate 1-carboxyvinyltransferase</fullName>
        <ecNumber evidence="3 8">2.5.1.19</ecNumber>
    </recommendedName>
</protein>
<dbReference type="SUPFAM" id="SSF55205">
    <property type="entry name" value="EPT/RTPC-like"/>
    <property type="match status" value="1"/>
</dbReference>
<evidence type="ECO:0000256" key="3">
    <source>
        <dbReference type="ARBA" id="ARBA00012450"/>
    </source>
</evidence>
<evidence type="ECO:0000256" key="4">
    <source>
        <dbReference type="ARBA" id="ARBA00022605"/>
    </source>
</evidence>
<feature type="domain" description="Enolpyruvate transferase" evidence="9">
    <location>
        <begin position="4"/>
        <end position="346"/>
    </location>
</feature>
<accession>A0A6N9TNC7</accession>
<dbReference type="InterPro" id="IPR036968">
    <property type="entry name" value="Enolpyruvate_Tfrase_sf"/>
</dbReference>
<feature type="non-terminal residue" evidence="10">
    <location>
        <position position="1"/>
    </location>
</feature>
<organism evidence="10 11">
    <name type="scientific">Dissulfurirhabdus thermomarina</name>
    <dbReference type="NCBI Taxonomy" id="1765737"/>
    <lineage>
        <taxon>Bacteria</taxon>
        <taxon>Deltaproteobacteria</taxon>
        <taxon>Dissulfurirhabdaceae</taxon>
        <taxon>Dissulfurirhabdus</taxon>
    </lineage>
</organism>
<dbReference type="AlphaFoldDB" id="A0A6N9TNC7"/>
<keyword evidence="5 10" id="KW-0808">Transferase</keyword>
<evidence type="ECO:0000256" key="6">
    <source>
        <dbReference type="ARBA" id="ARBA00023141"/>
    </source>
</evidence>
<evidence type="ECO:0000313" key="11">
    <source>
        <dbReference type="Proteomes" id="UP000469346"/>
    </source>
</evidence>
<evidence type="ECO:0000256" key="1">
    <source>
        <dbReference type="ARBA" id="ARBA00004811"/>
    </source>
</evidence>
<dbReference type="GO" id="GO:0003866">
    <property type="term" value="F:3-phosphoshikimate 1-carboxyvinyltransferase activity"/>
    <property type="evidence" value="ECO:0007669"/>
    <property type="project" value="UniProtKB-UniRule"/>
</dbReference>
<evidence type="ECO:0000313" key="10">
    <source>
        <dbReference type="EMBL" id="NDY42802.1"/>
    </source>
</evidence>
<dbReference type="PANTHER" id="PTHR21090:SF5">
    <property type="entry name" value="PENTAFUNCTIONAL AROM POLYPEPTIDE"/>
    <property type="match status" value="1"/>
</dbReference>
<reference evidence="10 11" key="1">
    <citation type="submission" date="2020-02" db="EMBL/GenBank/DDBJ databases">
        <title>Comparative genomics of sulfur disproportionating microorganisms.</title>
        <authorList>
            <person name="Ward L.M."/>
            <person name="Bertran E."/>
            <person name="Johnston D.T."/>
        </authorList>
    </citation>
    <scope>NUCLEOTIDE SEQUENCE [LARGE SCALE GENOMIC DNA]</scope>
    <source>
        <strain evidence="10 11">DSM 100025</strain>
    </source>
</reference>
<dbReference type="Pfam" id="PF00275">
    <property type="entry name" value="EPSP_synthase"/>
    <property type="match status" value="1"/>
</dbReference>
<comment type="catalytic activity">
    <reaction evidence="7">
        <text>3-phosphoshikimate + phosphoenolpyruvate = 5-O-(1-carboxyvinyl)-3-phosphoshikimate + phosphate</text>
        <dbReference type="Rhea" id="RHEA:21256"/>
        <dbReference type="ChEBI" id="CHEBI:43474"/>
        <dbReference type="ChEBI" id="CHEBI:57701"/>
        <dbReference type="ChEBI" id="CHEBI:58702"/>
        <dbReference type="ChEBI" id="CHEBI:145989"/>
        <dbReference type="EC" id="2.5.1.19"/>
    </reaction>
    <physiologicalReaction direction="left-to-right" evidence="7">
        <dbReference type="Rhea" id="RHEA:21257"/>
    </physiologicalReaction>
</comment>
<dbReference type="HAMAP" id="MF_00210">
    <property type="entry name" value="EPSP_synth"/>
    <property type="match status" value="1"/>
</dbReference>
<dbReference type="InterPro" id="IPR013792">
    <property type="entry name" value="RNA3'P_cycl/enolpyr_Trfase_a/b"/>
</dbReference>
<dbReference type="InterPro" id="IPR006264">
    <property type="entry name" value="EPSP_synthase"/>
</dbReference>
<evidence type="ECO:0000256" key="5">
    <source>
        <dbReference type="ARBA" id="ARBA00022679"/>
    </source>
</evidence>
<comment type="caution">
    <text evidence="10">The sequence shown here is derived from an EMBL/GenBank/DDBJ whole genome shotgun (WGS) entry which is preliminary data.</text>
</comment>
<comment type="similarity">
    <text evidence="2">Belongs to the EPSP synthase family.</text>
</comment>
<dbReference type="GO" id="GO:0009073">
    <property type="term" value="P:aromatic amino acid family biosynthetic process"/>
    <property type="evidence" value="ECO:0007669"/>
    <property type="project" value="UniProtKB-KW"/>
</dbReference>
<dbReference type="GO" id="GO:0009423">
    <property type="term" value="P:chorismate biosynthetic process"/>
    <property type="evidence" value="ECO:0007669"/>
    <property type="project" value="UniProtKB-UniRule"/>
</dbReference>
<dbReference type="PROSITE" id="PS00885">
    <property type="entry name" value="EPSP_SYNTHASE_2"/>
    <property type="match status" value="1"/>
</dbReference>
<dbReference type="EC" id="2.5.1.19" evidence="3 8"/>
<dbReference type="EMBL" id="JAAGRR010000087">
    <property type="protein sequence ID" value="NDY42802.1"/>
    <property type="molecule type" value="Genomic_DNA"/>
</dbReference>
<keyword evidence="4" id="KW-0028">Amino-acid biosynthesis</keyword>
<dbReference type="UniPathway" id="UPA00053">
    <property type="reaction ID" value="UER00089"/>
</dbReference>
<comment type="pathway">
    <text evidence="1">Metabolic intermediate biosynthesis; chorismate biosynthesis; chorismate from D-erythrose 4-phosphate and phosphoenolpyruvate: step 6/7.</text>
</comment>
<dbReference type="CDD" id="cd01556">
    <property type="entry name" value="EPSP_synthase"/>
    <property type="match status" value="1"/>
</dbReference>
<dbReference type="InterPro" id="IPR001986">
    <property type="entry name" value="Enolpyruvate_Tfrase_dom"/>
</dbReference>
<sequence length="355" mass="37258">VRGRGCRVAAPAGELYLGNNGTGIRFLASVAALAPAAVRLTGTPRMAQRPIGPLLEALRGWGVRAESLHGTGCPPVEVHGGGIEGGETRLDASKSSQFLSSLLLAAPCARRPAEIVLSGPLVSRPYVDLTTAVMAAFGVRVEVSEDRRFRVPRRAYRPADYAVEGDASSASYFWAAAAVTGGRVTVANVPAEALQGDAAFADLLGRMGCRVEKSAEGVTVEGPPEGELRGIEVDMGRWPDVVPTLAVVAAFARGETVVTGVAHLRIKESDRIRSVVTELVRLGVSAEERPDGLVVRGGGRLRPAEVATYDDHRMAMSFAVAGLRVPGLRIRDPGCVAKSFPGFWEVFEGLVGAGA</sequence>
<evidence type="ECO:0000256" key="7">
    <source>
        <dbReference type="ARBA" id="ARBA00044633"/>
    </source>
</evidence>
<dbReference type="InterPro" id="IPR023193">
    <property type="entry name" value="EPSP_synthase_CS"/>
</dbReference>
<dbReference type="Proteomes" id="UP000469346">
    <property type="component" value="Unassembled WGS sequence"/>
</dbReference>
<name>A0A6N9TNC7_DISTH</name>
<gene>
    <name evidence="10" type="primary">aroA</name>
    <name evidence="10" type="ORF">G3N55_08095</name>
</gene>
<evidence type="ECO:0000259" key="9">
    <source>
        <dbReference type="Pfam" id="PF00275"/>
    </source>
</evidence>
<keyword evidence="6" id="KW-0057">Aromatic amino acid biosynthesis</keyword>
<keyword evidence="11" id="KW-1185">Reference proteome</keyword>
<dbReference type="PANTHER" id="PTHR21090">
    <property type="entry name" value="AROM/DEHYDROQUINATE SYNTHASE"/>
    <property type="match status" value="1"/>
</dbReference>
<proteinExistence type="inferred from homology"/>
<dbReference type="RefSeq" id="WP_163298932.1">
    <property type="nucleotide sequence ID" value="NZ_JAAGRR010000087.1"/>
</dbReference>
<evidence type="ECO:0000256" key="8">
    <source>
        <dbReference type="NCBIfam" id="TIGR01356"/>
    </source>
</evidence>
<dbReference type="NCBIfam" id="TIGR01356">
    <property type="entry name" value="aroA"/>
    <property type="match status" value="1"/>
</dbReference>
<dbReference type="GO" id="GO:0008652">
    <property type="term" value="P:amino acid biosynthetic process"/>
    <property type="evidence" value="ECO:0007669"/>
    <property type="project" value="UniProtKB-KW"/>
</dbReference>